<feature type="signal peptide" evidence="1">
    <location>
        <begin position="1"/>
        <end position="38"/>
    </location>
</feature>
<evidence type="ECO:0000313" key="3">
    <source>
        <dbReference type="EMBL" id="GAA5008676.1"/>
    </source>
</evidence>
<dbReference type="Gene3D" id="2.30.30.40">
    <property type="entry name" value="SH3 Domains"/>
    <property type="match status" value="1"/>
</dbReference>
<keyword evidence="4" id="KW-1185">Reference proteome</keyword>
<organism evidence="3 4">
    <name type="scientific">Streptomyces siamensis</name>
    <dbReference type="NCBI Taxonomy" id="1274986"/>
    <lineage>
        <taxon>Bacteria</taxon>
        <taxon>Bacillati</taxon>
        <taxon>Actinomycetota</taxon>
        <taxon>Actinomycetes</taxon>
        <taxon>Kitasatosporales</taxon>
        <taxon>Streptomycetaceae</taxon>
        <taxon>Streptomyces</taxon>
    </lineage>
</organism>
<protein>
    <recommendedName>
        <fullName evidence="2">SH3b domain-containing protein</fullName>
    </recommendedName>
</protein>
<comment type="caution">
    <text evidence="3">The sequence shown here is derived from an EMBL/GenBank/DDBJ whole genome shotgun (WGS) entry which is preliminary data.</text>
</comment>
<feature type="domain" description="SH3b" evidence="2">
    <location>
        <begin position="50"/>
        <end position="122"/>
    </location>
</feature>
<dbReference type="PROSITE" id="PS51781">
    <property type="entry name" value="SH3B"/>
    <property type="match status" value="1"/>
</dbReference>
<proteinExistence type="predicted"/>
<dbReference type="SMART" id="SM00287">
    <property type="entry name" value="SH3b"/>
    <property type="match status" value="1"/>
</dbReference>
<evidence type="ECO:0000256" key="1">
    <source>
        <dbReference type="SAM" id="SignalP"/>
    </source>
</evidence>
<feature type="chain" id="PRO_5045864935" description="SH3b domain-containing protein" evidence="1">
    <location>
        <begin position="39"/>
        <end position="127"/>
    </location>
</feature>
<gene>
    <name evidence="3" type="ORF">GCM10023335_27540</name>
</gene>
<reference evidence="4" key="1">
    <citation type="journal article" date="2019" name="Int. J. Syst. Evol. Microbiol.">
        <title>The Global Catalogue of Microorganisms (GCM) 10K type strain sequencing project: providing services to taxonomists for standard genome sequencing and annotation.</title>
        <authorList>
            <consortium name="The Broad Institute Genomics Platform"/>
            <consortium name="The Broad Institute Genome Sequencing Center for Infectious Disease"/>
            <person name="Wu L."/>
            <person name="Ma J."/>
        </authorList>
    </citation>
    <scope>NUCLEOTIDE SEQUENCE [LARGE SCALE GENOMIC DNA]</scope>
    <source>
        <strain evidence="4">JCM 18409</strain>
    </source>
</reference>
<dbReference type="InterPro" id="IPR003646">
    <property type="entry name" value="SH3-like_bac-type"/>
</dbReference>
<sequence>MAELFGALGRGSRKACVFAASAVMAGTALVVSAPTASAASCGQVGVDRQPGQGTVTASALARRSGPFTSCTALGQVSKGTKINYYCFEIGTAVNGNKLWTYGEVAGTGQKGWFASAYLDDNGASLGC</sequence>
<dbReference type="EMBL" id="BAABKB010000005">
    <property type="protein sequence ID" value="GAA5008676.1"/>
    <property type="molecule type" value="Genomic_DNA"/>
</dbReference>
<accession>A0ABP9ISI7</accession>
<dbReference type="Proteomes" id="UP001501759">
    <property type="component" value="Unassembled WGS sequence"/>
</dbReference>
<evidence type="ECO:0000313" key="4">
    <source>
        <dbReference type="Proteomes" id="UP001501759"/>
    </source>
</evidence>
<name>A0ABP9ISI7_9ACTN</name>
<dbReference type="RefSeq" id="WP_028804298.1">
    <property type="nucleotide sequence ID" value="NZ_BAABKB010000005.1"/>
</dbReference>
<keyword evidence="1" id="KW-0732">Signal</keyword>
<evidence type="ECO:0000259" key="2">
    <source>
        <dbReference type="PROSITE" id="PS51781"/>
    </source>
</evidence>